<reference evidence="2 3" key="1">
    <citation type="submission" date="2020-08" db="EMBL/GenBank/DDBJ databases">
        <title>Novel species isolated from subtropical streams in China.</title>
        <authorList>
            <person name="Lu H."/>
        </authorList>
    </citation>
    <scope>NUCLEOTIDE SEQUENCE [LARGE SCALE GENOMIC DNA]</scope>
    <source>
        <strain evidence="2 3">NL8W</strain>
    </source>
</reference>
<evidence type="ECO:0000313" key="2">
    <source>
        <dbReference type="EMBL" id="MBC3911234.1"/>
    </source>
</evidence>
<accession>A0ABR6ZHT1</accession>
<evidence type="ECO:0000313" key="3">
    <source>
        <dbReference type="Proteomes" id="UP000646911"/>
    </source>
</evidence>
<gene>
    <name evidence="2" type="ORF">H8L47_27110</name>
</gene>
<name>A0ABR6ZHT1_9BURK</name>
<dbReference type="RefSeq" id="WP_186956945.1">
    <property type="nucleotide sequence ID" value="NZ_JACOFX010000027.1"/>
</dbReference>
<comment type="caution">
    <text evidence="2">The sequence shown here is derived from an EMBL/GenBank/DDBJ whole genome shotgun (WGS) entry which is preliminary data.</text>
</comment>
<sequence>MAIEVDIQNLYIAYFNRPADKAGLAYWKDANLSLLQIAQSFSEQKEYASAFAGFTTEQTINALYNNLFNHKADAEGLAYWSSQIKSGKVSIGAAAIAILSGATGADLVAVQAKNAASIAFTQKLAKDAAATYAYSMGGIAFNLAKGWLAPVIDNASGTDAVNNLGIAIEKLISSAPYDSHRLANTAIVTVISGQNNTSKNTDFSFSADDSQLLKPNTSLTGGGGNVALNVNTYFSPVSHASTTVTGVQTLNLQAGSDTSFAGAEFMNSFKYINANKLNGGDNIVLGNLAGQTVQLNNITGSSSVTLGGANQSVIQTAEEGRAYIRTTNANLTTATLNFINATAGEHILEITDSGTATVGTANMLGINSIILRGDESGLTLSPSRAIAINMYGTNDSALTVNNGQQVNITSVKASSLTLGGNSKFVIENSQFRDIRLTDKDGTLNIKDNNDGLHSIMSNVATNVDVSNMTSMLKLGGAGSYTITGLGMRAGSYIYNDAATGAVNVSMTGPHNSTYSTFLPAAAALSTGSVIINLDGTGTLSLGASASSSSTRVNVNVPGASINVLGISGIVDIVEAEGKSGTFNFSTSGFSTTNLLLATTGDGNDLLNIKTTSFRNIKNTLTTISNFNATGTDKFITGLAATTLGYFAITTSDFDSLPKNIVDGAIATKQALLWAAGQAYIIAVDSGEAAGVYLYQHKSNIGNYVGYGDVLVKLTGIGHIDVTDIVSY</sequence>
<organism evidence="2 3">
    <name type="scientific">Undibacterium umbellatum</name>
    <dbReference type="NCBI Taxonomy" id="2762300"/>
    <lineage>
        <taxon>Bacteria</taxon>
        <taxon>Pseudomonadati</taxon>
        <taxon>Pseudomonadota</taxon>
        <taxon>Betaproteobacteria</taxon>
        <taxon>Burkholderiales</taxon>
        <taxon>Oxalobacteraceae</taxon>
        <taxon>Undibacterium</taxon>
    </lineage>
</organism>
<evidence type="ECO:0000259" key="1">
    <source>
        <dbReference type="Pfam" id="PF13946"/>
    </source>
</evidence>
<dbReference type="Pfam" id="PF13946">
    <property type="entry name" value="DUF4214"/>
    <property type="match status" value="1"/>
</dbReference>
<dbReference type="EMBL" id="JACOFX010000027">
    <property type="protein sequence ID" value="MBC3911234.1"/>
    <property type="molecule type" value="Genomic_DNA"/>
</dbReference>
<proteinExistence type="predicted"/>
<feature type="domain" description="DUF4214" evidence="1">
    <location>
        <begin position="38"/>
        <end position="91"/>
    </location>
</feature>
<dbReference type="InterPro" id="IPR025282">
    <property type="entry name" value="DUF4214"/>
</dbReference>
<dbReference type="Proteomes" id="UP000646911">
    <property type="component" value="Unassembled WGS sequence"/>
</dbReference>
<protein>
    <submittedName>
        <fullName evidence="2">DUF4214 domain-containing protein</fullName>
    </submittedName>
</protein>
<keyword evidence="3" id="KW-1185">Reference proteome</keyword>